<evidence type="ECO:0000256" key="4">
    <source>
        <dbReference type="SAM" id="MobiDB-lite"/>
    </source>
</evidence>
<dbReference type="OrthoDB" id="416729at2759"/>
<dbReference type="GO" id="GO:0001682">
    <property type="term" value="P:tRNA 5'-leader removal"/>
    <property type="evidence" value="ECO:0007669"/>
    <property type="project" value="InterPro"/>
</dbReference>
<evidence type="ECO:0000256" key="2">
    <source>
        <dbReference type="ARBA" id="ARBA00022694"/>
    </source>
</evidence>
<keyword evidence="3" id="KW-0539">Nucleus</keyword>
<dbReference type="Pfam" id="PF12328">
    <property type="entry name" value="Rpp20"/>
    <property type="match status" value="1"/>
</dbReference>
<proteinExistence type="predicted"/>
<dbReference type="GO" id="GO:0000172">
    <property type="term" value="C:ribonuclease MRP complex"/>
    <property type="evidence" value="ECO:0007669"/>
    <property type="project" value="InterPro"/>
</dbReference>
<name>A0A0C3GA04_PILCF</name>
<dbReference type="InParanoid" id="A0A0C3GA04"/>
<feature type="region of interest" description="Disordered" evidence="4">
    <location>
        <begin position="228"/>
        <end position="278"/>
    </location>
</feature>
<feature type="compositionally biased region" description="Basic residues" evidence="4">
    <location>
        <begin position="92"/>
        <end position="101"/>
    </location>
</feature>
<dbReference type="GO" id="GO:0005655">
    <property type="term" value="C:nucleolar ribonuclease P complex"/>
    <property type="evidence" value="ECO:0007669"/>
    <property type="project" value="InterPro"/>
</dbReference>
<evidence type="ECO:0000256" key="3">
    <source>
        <dbReference type="ARBA" id="ARBA00023242"/>
    </source>
</evidence>
<keyword evidence="6" id="KW-1185">Reference proteome</keyword>
<accession>A0A0C3GA04</accession>
<organism evidence="5 6">
    <name type="scientific">Piloderma croceum (strain F 1598)</name>
    <dbReference type="NCBI Taxonomy" id="765440"/>
    <lineage>
        <taxon>Eukaryota</taxon>
        <taxon>Fungi</taxon>
        <taxon>Dikarya</taxon>
        <taxon>Basidiomycota</taxon>
        <taxon>Agaricomycotina</taxon>
        <taxon>Agaricomycetes</taxon>
        <taxon>Agaricomycetidae</taxon>
        <taxon>Atheliales</taxon>
        <taxon>Atheliaceae</taxon>
        <taxon>Piloderma</taxon>
    </lineage>
</organism>
<feature type="compositionally biased region" description="Polar residues" evidence="4">
    <location>
        <begin position="28"/>
        <end position="61"/>
    </location>
</feature>
<evidence type="ECO:0000313" key="6">
    <source>
        <dbReference type="Proteomes" id="UP000054166"/>
    </source>
</evidence>
<reference evidence="6" key="2">
    <citation type="submission" date="2015-01" db="EMBL/GenBank/DDBJ databases">
        <title>Evolutionary Origins and Diversification of the Mycorrhizal Mutualists.</title>
        <authorList>
            <consortium name="DOE Joint Genome Institute"/>
            <consortium name="Mycorrhizal Genomics Consortium"/>
            <person name="Kohler A."/>
            <person name="Kuo A."/>
            <person name="Nagy L.G."/>
            <person name="Floudas D."/>
            <person name="Copeland A."/>
            <person name="Barry K.W."/>
            <person name="Cichocki N."/>
            <person name="Veneault-Fourrey C."/>
            <person name="LaButti K."/>
            <person name="Lindquist E.A."/>
            <person name="Lipzen A."/>
            <person name="Lundell T."/>
            <person name="Morin E."/>
            <person name="Murat C."/>
            <person name="Riley R."/>
            <person name="Ohm R."/>
            <person name="Sun H."/>
            <person name="Tunlid A."/>
            <person name="Henrissat B."/>
            <person name="Grigoriev I.V."/>
            <person name="Hibbett D.S."/>
            <person name="Martin F."/>
        </authorList>
    </citation>
    <scope>NUCLEOTIDE SEQUENCE [LARGE SCALE GENOMIC DNA]</scope>
    <source>
        <strain evidence="6">F 1598</strain>
    </source>
</reference>
<feature type="compositionally biased region" description="Basic residues" evidence="4">
    <location>
        <begin position="242"/>
        <end position="256"/>
    </location>
</feature>
<dbReference type="InterPro" id="IPR036882">
    <property type="entry name" value="Alba-like_dom_sf"/>
</dbReference>
<sequence length="278" mass="29895">MNVSKKRKSDIEDDERVKRKKGPDGVRQVQSEKSSGSQSTKDNGNIPSKPSPSLVNNGESFNSAKGSQKKGKGKASNAKIAESTPHETPATKPKHKIKKLVPPRPFPTVPASVSATGPRSAHKEGKNYICLTRKTPLGAYLRRCKEVIMKDGAMGAAIPNLATLAVSLPSILPFAPDEIHSEILTGSVEVQDEIIPEDEDEDISYQTRAKSTLSVVIKIGSGDDEVQANVDKNGKGKTGAKAAKRAGGRNKKTRNKKGGEKPEQIILQEPEQEDMDIA</sequence>
<reference evidence="5 6" key="1">
    <citation type="submission" date="2014-04" db="EMBL/GenBank/DDBJ databases">
        <authorList>
            <consortium name="DOE Joint Genome Institute"/>
            <person name="Kuo A."/>
            <person name="Tarkka M."/>
            <person name="Buscot F."/>
            <person name="Kohler A."/>
            <person name="Nagy L.G."/>
            <person name="Floudas D."/>
            <person name="Copeland A."/>
            <person name="Barry K.W."/>
            <person name="Cichocki N."/>
            <person name="Veneault-Fourrey C."/>
            <person name="LaButti K."/>
            <person name="Lindquist E.A."/>
            <person name="Lipzen A."/>
            <person name="Lundell T."/>
            <person name="Morin E."/>
            <person name="Murat C."/>
            <person name="Sun H."/>
            <person name="Tunlid A."/>
            <person name="Henrissat B."/>
            <person name="Grigoriev I.V."/>
            <person name="Hibbett D.S."/>
            <person name="Martin F."/>
            <person name="Nordberg H.P."/>
            <person name="Cantor M.N."/>
            <person name="Hua S.X."/>
        </authorList>
    </citation>
    <scope>NUCLEOTIDE SEQUENCE [LARGE SCALE GENOMIC DNA]</scope>
    <source>
        <strain evidence="5 6">F 1598</strain>
    </source>
</reference>
<dbReference type="Gene3D" id="3.30.110.20">
    <property type="entry name" value="Alba-like domain"/>
    <property type="match status" value="1"/>
</dbReference>
<dbReference type="EMBL" id="KN832979">
    <property type="protein sequence ID" value="KIM87451.1"/>
    <property type="molecule type" value="Genomic_DNA"/>
</dbReference>
<dbReference type="HOGENOM" id="CLU_077462_0_0_1"/>
<evidence type="ECO:0000256" key="1">
    <source>
        <dbReference type="ARBA" id="ARBA00004123"/>
    </source>
</evidence>
<dbReference type="GO" id="GO:0003676">
    <property type="term" value="F:nucleic acid binding"/>
    <property type="evidence" value="ECO:0007669"/>
    <property type="project" value="InterPro"/>
</dbReference>
<dbReference type="InterPro" id="IPR014612">
    <property type="entry name" value="Pop7/Rpp20"/>
</dbReference>
<keyword evidence="2" id="KW-0819">tRNA processing</keyword>
<comment type="subcellular location">
    <subcellularLocation>
        <location evidence="1">Nucleus</location>
    </subcellularLocation>
</comment>
<protein>
    <submittedName>
        <fullName evidence="5">Uncharacterized protein</fullName>
    </submittedName>
</protein>
<evidence type="ECO:0000313" key="5">
    <source>
        <dbReference type="EMBL" id="KIM87451.1"/>
    </source>
</evidence>
<dbReference type="Proteomes" id="UP000054166">
    <property type="component" value="Unassembled WGS sequence"/>
</dbReference>
<dbReference type="AlphaFoldDB" id="A0A0C3GA04"/>
<gene>
    <name evidence="5" type="ORF">PILCRDRAFT_63570</name>
</gene>
<feature type="region of interest" description="Disordered" evidence="4">
    <location>
        <begin position="1"/>
        <end position="122"/>
    </location>
</feature>